<reference evidence="1" key="1">
    <citation type="submission" date="2017-05" db="UniProtKB">
        <authorList>
            <consortium name="EnsemblMetazoa"/>
        </authorList>
    </citation>
    <scope>IDENTIFICATION</scope>
</reference>
<name>A0A1X7VIU0_AMPQE</name>
<dbReference type="AlphaFoldDB" id="A0A1X7VIU0"/>
<protein>
    <submittedName>
        <fullName evidence="1">Uncharacterized protein</fullName>
    </submittedName>
</protein>
<sequence>MIFLTLMEMYEHVNDILNGICLEARKEMQDMGQKKLGSWKMAVTCGNAVWLTRHSFSRNCTYIVRNFLTGAPLYYYYTF</sequence>
<dbReference type="PANTHER" id="PTHR34485">
    <property type="entry name" value="PROLINE-RICH, LACRIMAL 1"/>
    <property type="match status" value="1"/>
</dbReference>
<dbReference type="PANTHER" id="PTHR34485:SF2">
    <property type="entry name" value="PROLINE RICH, LACRIMAL 1"/>
    <property type="match status" value="1"/>
</dbReference>
<dbReference type="EnsemblMetazoa" id="Aqu2.1.40271_001">
    <property type="protein sequence ID" value="Aqu2.1.40271_001"/>
    <property type="gene ID" value="Aqu2.1.40271"/>
</dbReference>
<proteinExistence type="predicted"/>
<organism evidence="1">
    <name type="scientific">Amphimedon queenslandica</name>
    <name type="common">Sponge</name>
    <dbReference type="NCBI Taxonomy" id="400682"/>
    <lineage>
        <taxon>Eukaryota</taxon>
        <taxon>Metazoa</taxon>
        <taxon>Porifera</taxon>
        <taxon>Demospongiae</taxon>
        <taxon>Heteroscleromorpha</taxon>
        <taxon>Haplosclerida</taxon>
        <taxon>Niphatidae</taxon>
        <taxon>Amphimedon</taxon>
    </lineage>
</organism>
<evidence type="ECO:0000313" key="1">
    <source>
        <dbReference type="EnsemblMetazoa" id="Aqu2.1.40271_001"/>
    </source>
</evidence>
<dbReference type="InParanoid" id="A0A1X7VIU0"/>
<accession>A0A1X7VIU0</accession>